<dbReference type="Proteomes" id="UP000054279">
    <property type="component" value="Unassembled WGS sequence"/>
</dbReference>
<keyword evidence="3" id="KW-1185">Reference proteome</keyword>
<dbReference type="OrthoDB" id="3183767at2759"/>
<sequence length="127" mass="15172">IIGIYHVNVLSSQEDGTMEPPRKMHFLWVRWFRRDSSYCSGSQYCCLDQIGLWPFGFMDPAWIICSVHLIPAFAHEKTNELLGKSIAQHYQEDQEEDWQFFYVNWYVIIYFHTPLIFVLTLSLRFVD</sequence>
<dbReference type="HOGENOM" id="CLU_002498_5_1_1"/>
<dbReference type="AlphaFoldDB" id="A0A0C9TGP0"/>
<feature type="transmembrane region" description="Helical" evidence="1">
    <location>
        <begin position="105"/>
        <end position="126"/>
    </location>
</feature>
<dbReference type="EMBL" id="KN837302">
    <property type="protein sequence ID" value="KIJ28608.1"/>
    <property type="molecule type" value="Genomic_DNA"/>
</dbReference>
<proteinExistence type="predicted"/>
<keyword evidence="1" id="KW-0812">Transmembrane</keyword>
<accession>A0A0C9TGP0</accession>
<protein>
    <submittedName>
        <fullName evidence="2">Uncharacterized protein</fullName>
    </submittedName>
</protein>
<name>A0A0C9TGP0_SPHS4</name>
<gene>
    <name evidence="2" type="ORF">M422DRAFT_189526</name>
</gene>
<keyword evidence="1" id="KW-0472">Membrane</keyword>
<evidence type="ECO:0000313" key="3">
    <source>
        <dbReference type="Proteomes" id="UP000054279"/>
    </source>
</evidence>
<keyword evidence="1" id="KW-1133">Transmembrane helix</keyword>
<organism evidence="2 3">
    <name type="scientific">Sphaerobolus stellatus (strain SS14)</name>
    <dbReference type="NCBI Taxonomy" id="990650"/>
    <lineage>
        <taxon>Eukaryota</taxon>
        <taxon>Fungi</taxon>
        <taxon>Dikarya</taxon>
        <taxon>Basidiomycota</taxon>
        <taxon>Agaricomycotina</taxon>
        <taxon>Agaricomycetes</taxon>
        <taxon>Phallomycetidae</taxon>
        <taxon>Geastrales</taxon>
        <taxon>Sphaerobolaceae</taxon>
        <taxon>Sphaerobolus</taxon>
    </lineage>
</organism>
<feature type="non-terminal residue" evidence="2">
    <location>
        <position position="1"/>
    </location>
</feature>
<reference evidence="2 3" key="1">
    <citation type="submission" date="2014-06" db="EMBL/GenBank/DDBJ databases">
        <title>Evolutionary Origins and Diversification of the Mycorrhizal Mutualists.</title>
        <authorList>
            <consortium name="DOE Joint Genome Institute"/>
            <consortium name="Mycorrhizal Genomics Consortium"/>
            <person name="Kohler A."/>
            <person name="Kuo A."/>
            <person name="Nagy L.G."/>
            <person name="Floudas D."/>
            <person name="Copeland A."/>
            <person name="Barry K.W."/>
            <person name="Cichocki N."/>
            <person name="Veneault-Fourrey C."/>
            <person name="LaButti K."/>
            <person name="Lindquist E.A."/>
            <person name="Lipzen A."/>
            <person name="Lundell T."/>
            <person name="Morin E."/>
            <person name="Murat C."/>
            <person name="Riley R."/>
            <person name="Ohm R."/>
            <person name="Sun H."/>
            <person name="Tunlid A."/>
            <person name="Henrissat B."/>
            <person name="Grigoriev I.V."/>
            <person name="Hibbett D.S."/>
            <person name="Martin F."/>
        </authorList>
    </citation>
    <scope>NUCLEOTIDE SEQUENCE [LARGE SCALE GENOMIC DNA]</scope>
    <source>
        <strain evidence="2 3">SS14</strain>
    </source>
</reference>
<evidence type="ECO:0000256" key="1">
    <source>
        <dbReference type="SAM" id="Phobius"/>
    </source>
</evidence>
<evidence type="ECO:0000313" key="2">
    <source>
        <dbReference type="EMBL" id="KIJ28608.1"/>
    </source>
</evidence>